<sequence length="226" mass="24954">TLLNSFVDRLASSSHFGPLRPPPVPVPTFAMDPFVLYSPADRYVDSALPPYLQHALLPTTTAFIPPRLQLLSLYCPHTPLEHPHFKASSAFSALTQLYARSAQLPTAVTLHKRGMLPDSSCRRGCPAAETEHHIFVDCPAFAPLRAEATAAVVRDTSRRLNDADVPLETVLRFARLANCLFRDDASFWLQIFSQYHLGLIPPLPPIHIPNKTSSDVQRVTLAVASI</sequence>
<evidence type="ECO:0000313" key="1">
    <source>
        <dbReference type="EMBL" id="KAJ7353136.1"/>
    </source>
</evidence>
<evidence type="ECO:0000313" key="2">
    <source>
        <dbReference type="Proteomes" id="UP001218218"/>
    </source>
</evidence>
<proteinExistence type="predicted"/>
<protein>
    <recommendedName>
        <fullName evidence="3">Reverse transcriptase</fullName>
    </recommendedName>
</protein>
<comment type="caution">
    <text evidence="1">The sequence shown here is derived from an EMBL/GenBank/DDBJ whole genome shotgun (WGS) entry which is preliminary data.</text>
</comment>
<feature type="non-terminal residue" evidence="1">
    <location>
        <position position="1"/>
    </location>
</feature>
<name>A0AAD7AAL5_9AGAR</name>
<organism evidence="1 2">
    <name type="scientific">Mycena albidolilacea</name>
    <dbReference type="NCBI Taxonomy" id="1033008"/>
    <lineage>
        <taxon>Eukaryota</taxon>
        <taxon>Fungi</taxon>
        <taxon>Dikarya</taxon>
        <taxon>Basidiomycota</taxon>
        <taxon>Agaricomycotina</taxon>
        <taxon>Agaricomycetes</taxon>
        <taxon>Agaricomycetidae</taxon>
        <taxon>Agaricales</taxon>
        <taxon>Marasmiineae</taxon>
        <taxon>Mycenaceae</taxon>
        <taxon>Mycena</taxon>
    </lineage>
</organism>
<keyword evidence="2" id="KW-1185">Reference proteome</keyword>
<reference evidence="1" key="1">
    <citation type="submission" date="2023-03" db="EMBL/GenBank/DDBJ databases">
        <title>Massive genome expansion in bonnet fungi (Mycena s.s.) driven by repeated elements and novel gene families across ecological guilds.</title>
        <authorList>
            <consortium name="Lawrence Berkeley National Laboratory"/>
            <person name="Harder C.B."/>
            <person name="Miyauchi S."/>
            <person name="Viragh M."/>
            <person name="Kuo A."/>
            <person name="Thoen E."/>
            <person name="Andreopoulos B."/>
            <person name="Lu D."/>
            <person name="Skrede I."/>
            <person name="Drula E."/>
            <person name="Henrissat B."/>
            <person name="Morin E."/>
            <person name="Kohler A."/>
            <person name="Barry K."/>
            <person name="LaButti K."/>
            <person name="Morin E."/>
            <person name="Salamov A."/>
            <person name="Lipzen A."/>
            <person name="Mereny Z."/>
            <person name="Hegedus B."/>
            <person name="Baldrian P."/>
            <person name="Stursova M."/>
            <person name="Weitz H."/>
            <person name="Taylor A."/>
            <person name="Grigoriev I.V."/>
            <person name="Nagy L.G."/>
            <person name="Martin F."/>
            <person name="Kauserud H."/>
        </authorList>
    </citation>
    <scope>NUCLEOTIDE SEQUENCE</scope>
    <source>
        <strain evidence="1">CBHHK002</strain>
    </source>
</reference>
<dbReference type="EMBL" id="JARIHO010000011">
    <property type="protein sequence ID" value="KAJ7353136.1"/>
    <property type="molecule type" value="Genomic_DNA"/>
</dbReference>
<gene>
    <name evidence="1" type="ORF">DFH08DRAFT_692206</name>
</gene>
<accession>A0AAD7AAL5</accession>
<dbReference type="AlphaFoldDB" id="A0AAD7AAL5"/>
<dbReference type="Proteomes" id="UP001218218">
    <property type="component" value="Unassembled WGS sequence"/>
</dbReference>
<evidence type="ECO:0008006" key="3">
    <source>
        <dbReference type="Google" id="ProtNLM"/>
    </source>
</evidence>